<gene>
    <name evidence="2" type="ORF">EJ04DRAFT_608203</name>
</gene>
<dbReference type="Proteomes" id="UP000799444">
    <property type="component" value="Unassembled WGS sequence"/>
</dbReference>
<dbReference type="EMBL" id="ML996176">
    <property type="protein sequence ID" value="KAF2732503.1"/>
    <property type="molecule type" value="Genomic_DNA"/>
</dbReference>
<dbReference type="AlphaFoldDB" id="A0A9P4QWD7"/>
<evidence type="ECO:0000256" key="1">
    <source>
        <dbReference type="SAM" id="SignalP"/>
    </source>
</evidence>
<name>A0A9P4QWD7_9PLEO</name>
<keyword evidence="1" id="KW-0732">Signal</keyword>
<feature type="chain" id="PRO_5040361060" description="Glycoside hydrolase family 93 protein" evidence="1">
    <location>
        <begin position="18"/>
        <end position="371"/>
    </location>
</feature>
<dbReference type="PANTHER" id="PTHR38792:SF3">
    <property type="entry name" value="BNR_ASP-BOX REPEAT DOMAIN PROTEIN (AFU_ORTHOLOGUE AFUA_7G06430)-RELATED"/>
    <property type="match status" value="1"/>
</dbReference>
<reference evidence="2" key="1">
    <citation type="journal article" date="2020" name="Stud. Mycol.">
        <title>101 Dothideomycetes genomes: a test case for predicting lifestyles and emergence of pathogens.</title>
        <authorList>
            <person name="Haridas S."/>
            <person name="Albert R."/>
            <person name="Binder M."/>
            <person name="Bloem J."/>
            <person name="Labutti K."/>
            <person name="Salamov A."/>
            <person name="Andreopoulos B."/>
            <person name="Baker S."/>
            <person name="Barry K."/>
            <person name="Bills G."/>
            <person name="Bluhm B."/>
            <person name="Cannon C."/>
            <person name="Castanera R."/>
            <person name="Culley D."/>
            <person name="Daum C."/>
            <person name="Ezra D."/>
            <person name="Gonzalez J."/>
            <person name="Henrissat B."/>
            <person name="Kuo A."/>
            <person name="Liang C."/>
            <person name="Lipzen A."/>
            <person name="Lutzoni F."/>
            <person name="Magnuson J."/>
            <person name="Mondo S."/>
            <person name="Nolan M."/>
            <person name="Ohm R."/>
            <person name="Pangilinan J."/>
            <person name="Park H.-J."/>
            <person name="Ramirez L."/>
            <person name="Alfaro M."/>
            <person name="Sun H."/>
            <person name="Tritt A."/>
            <person name="Yoshinaga Y."/>
            <person name="Zwiers L.-H."/>
            <person name="Turgeon B."/>
            <person name="Goodwin S."/>
            <person name="Spatafora J."/>
            <person name="Crous P."/>
            <person name="Grigoriev I."/>
        </authorList>
    </citation>
    <scope>NUCLEOTIDE SEQUENCE</scope>
    <source>
        <strain evidence="2">CBS 125425</strain>
    </source>
</reference>
<protein>
    <recommendedName>
        <fullName evidence="4">Glycoside hydrolase family 93 protein</fullName>
    </recommendedName>
</protein>
<evidence type="ECO:0008006" key="4">
    <source>
        <dbReference type="Google" id="ProtNLM"/>
    </source>
</evidence>
<proteinExistence type="predicted"/>
<feature type="signal peptide" evidence="1">
    <location>
        <begin position="1"/>
        <end position="17"/>
    </location>
</feature>
<comment type="caution">
    <text evidence="2">The sequence shown here is derived from an EMBL/GenBank/DDBJ whole genome shotgun (WGS) entry which is preliminary data.</text>
</comment>
<sequence length="371" mass="41109">MLPHLLPLVLAASTALAIDPFINATVYAPRPNTTVSYARTETLPDGSLLAVWNSFSENNESLPIYRSRDDGKTWSPHGRAHTDVPGRRLVQPHLLWVNASAGFRGWDDDGALLLAVNAADNRSTNIEIYGSRDWGRSFEFVSRVASGGRGNTTNGATPVWEPFLMVHERKLICYYSDQRDREHGQKLAHQTSTEDFDSWGSVINDVAFTNYTDRPGMTTVVKMGNGQFILTFEYAHIIDSNDTYKYPIYYKLSYDPENFGTADSHKLIPDNPDALPNGGPTVAWTPWGGANGTIIVSDSDSNPVWTNQMLGKGIWKEIQTSAGRSYSKEMRIPYNDNTKLRITGGAEYDQVGPSKVQVTILDLGKALNQTA</sequence>
<dbReference type="SUPFAM" id="SSF50939">
    <property type="entry name" value="Sialidases"/>
    <property type="match status" value="1"/>
</dbReference>
<evidence type="ECO:0000313" key="3">
    <source>
        <dbReference type="Proteomes" id="UP000799444"/>
    </source>
</evidence>
<accession>A0A9P4QWD7</accession>
<evidence type="ECO:0000313" key="2">
    <source>
        <dbReference type="EMBL" id="KAF2732503.1"/>
    </source>
</evidence>
<dbReference type="PANTHER" id="PTHR38792">
    <property type="entry name" value="BNR/ASP-BOX REPEAT DOMAIN PROTEIN (AFU_ORTHOLOGUE AFUA_7G06430)-RELATED"/>
    <property type="match status" value="1"/>
</dbReference>
<organism evidence="2 3">
    <name type="scientific">Polyplosphaeria fusca</name>
    <dbReference type="NCBI Taxonomy" id="682080"/>
    <lineage>
        <taxon>Eukaryota</taxon>
        <taxon>Fungi</taxon>
        <taxon>Dikarya</taxon>
        <taxon>Ascomycota</taxon>
        <taxon>Pezizomycotina</taxon>
        <taxon>Dothideomycetes</taxon>
        <taxon>Pleosporomycetidae</taxon>
        <taxon>Pleosporales</taxon>
        <taxon>Tetraplosphaeriaceae</taxon>
        <taxon>Polyplosphaeria</taxon>
    </lineage>
</organism>
<dbReference type="Gene3D" id="2.120.10.10">
    <property type="match status" value="1"/>
</dbReference>
<keyword evidence="3" id="KW-1185">Reference proteome</keyword>
<dbReference type="InterPro" id="IPR036278">
    <property type="entry name" value="Sialidase_sf"/>
</dbReference>
<dbReference type="OrthoDB" id="2130735at2759"/>